<dbReference type="KEGG" id="bfk:QN062_07400"/>
<evidence type="ECO:0008006" key="6">
    <source>
        <dbReference type="Google" id="ProtNLM"/>
    </source>
</evidence>
<evidence type="ECO:0000313" key="5">
    <source>
        <dbReference type="EMBL" id="XDS50215.1"/>
    </source>
</evidence>
<accession>A0AB39UB41</accession>
<dbReference type="EMBL" id="CP129683">
    <property type="protein sequence ID" value="XDS50215.1"/>
    <property type="molecule type" value="Genomic_DNA"/>
</dbReference>
<protein>
    <recommendedName>
        <fullName evidence="6">Carbon starvation protein</fullName>
    </recommendedName>
</protein>
<keyword evidence="2" id="KW-0472">Membrane</keyword>
<feature type="transmembrane region" description="Helical" evidence="2">
    <location>
        <begin position="50"/>
        <end position="71"/>
    </location>
</feature>
<proteinExistence type="predicted"/>
<evidence type="ECO:0000313" key="4">
    <source>
        <dbReference type="EMBL" id="XDS48991.1"/>
    </source>
</evidence>
<evidence type="ECO:0000256" key="1">
    <source>
        <dbReference type="SAM" id="MobiDB-lite"/>
    </source>
</evidence>
<dbReference type="RefSeq" id="WP_369341188.1">
    <property type="nucleotide sequence ID" value="NZ_CP129675.1"/>
</dbReference>
<evidence type="ECO:0000313" key="3">
    <source>
        <dbReference type="EMBL" id="XDS46229.1"/>
    </source>
</evidence>
<feature type="transmembrane region" description="Helical" evidence="2">
    <location>
        <begin position="21"/>
        <end position="38"/>
    </location>
</feature>
<name>A0AB39UB41_9BIFI</name>
<evidence type="ECO:0000256" key="2">
    <source>
        <dbReference type="SAM" id="Phobius"/>
    </source>
</evidence>
<dbReference type="EMBL" id="CP129682">
    <property type="protein sequence ID" value="XDS48991.1"/>
    <property type="molecule type" value="Genomic_DNA"/>
</dbReference>
<organism evidence="3">
    <name type="scientific">Bifidobacterium fermentum</name>
    <dbReference type="NCBI Taxonomy" id="3059035"/>
    <lineage>
        <taxon>Bacteria</taxon>
        <taxon>Bacillati</taxon>
        <taxon>Actinomycetota</taxon>
        <taxon>Actinomycetes</taxon>
        <taxon>Bifidobacteriales</taxon>
        <taxon>Bifidobacteriaceae</taxon>
        <taxon>Bifidobacterium</taxon>
    </lineage>
</organism>
<gene>
    <name evidence="5" type="ORF">QN062_07400</name>
    <name evidence="4" type="ORF">QN216_01595</name>
    <name evidence="3" type="ORF">QN217_08860</name>
</gene>
<dbReference type="EMBL" id="CP129675">
    <property type="protein sequence ID" value="XDS46229.1"/>
    <property type="molecule type" value="Genomic_DNA"/>
</dbReference>
<keyword evidence="2" id="KW-0812">Transmembrane</keyword>
<reference evidence="3" key="1">
    <citation type="submission" date="2023-07" db="EMBL/GenBank/DDBJ databases">
        <title>Bifidobacterium aquikefiriaerophilum sp. nov. and Bifidobacterium eccum sp. nov., isolated from water kefir.</title>
        <authorList>
            <person name="Breselge S."/>
            <person name="Bellassi P."/>
            <person name="Barcenilla C."/>
            <person name="Alvarez-Ordonez A."/>
            <person name="Morelli L."/>
            <person name="Cotter P.D."/>
        </authorList>
    </citation>
    <scope>NUCLEOTIDE SEQUENCE</scope>
    <source>
        <strain evidence="5">WK012_4_13</strain>
        <strain evidence="4">WK013_4_14</strain>
        <strain evidence="3">WK048_4_13</strain>
    </source>
</reference>
<feature type="region of interest" description="Disordered" evidence="1">
    <location>
        <begin position="84"/>
        <end position="119"/>
    </location>
</feature>
<dbReference type="AlphaFoldDB" id="A0AB39UB41"/>
<keyword evidence="2" id="KW-1133">Transmembrane helix</keyword>
<sequence>MSPGINGKATAKTRFEADERFHMRLYALTSISSVGWLVQSMHSSLGEPAFFSVAHVVLWLCILTTIVYTGYNAFVLNRELKVAKGGGGSDAVRDADAMSPVSPPHGQGKDHAEGQAAGL</sequence>